<feature type="domain" description="MADF" evidence="1">
    <location>
        <begin position="6"/>
        <end position="107"/>
    </location>
</feature>
<dbReference type="Pfam" id="PF10545">
    <property type="entry name" value="MADF_DNA_bdg"/>
    <property type="match status" value="1"/>
</dbReference>
<dbReference type="SMART" id="SM00595">
    <property type="entry name" value="MADF"/>
    <property type="match status" value="1"/>
</dbReference>
<proteinExistence type="predicted"/>
<dbReference type="PANTHER" id="PTHR12243:SF67">
    <property type="entry name" value="COREPRESSOR OF PANGOLIN, ISOFORM A-RELATED"/>
    <property type="match status" value="1"/>
</dbReference>
<evidence type="ECO:0000313" key="2">
    <source>
        <dbReference type="EMBL" id="CAI6376563.1"/>
    </source>
</evidence>
<evidence type="ECO:0000313" key="3">
    <source>
        <dbReference type="Proteomes" id="UP001160148"/>
    </source>
</evidence>
<evidence type="ECO:0000259" key="1">
    <source>
        <dbReference type="PROSITE" id="PS51029"/>
    </source>
</evidence>
<organism evidence="2 3">
    <name type="scientific">Macrosiphum euphorbiae</name>
    <name type="common">potato aphid</name>
    <dbReference type="NCBI Taxonomy" id="13131"/>
    <lineage>
        <taxon>Eukaryota</taxon>
        <taxon>Metazoa</taxon>
        <taxon>Ecdysozoa</taxon>
        <taxon>Arthropoda</taxon>
        <taxon>Hexapoda</taxon>
        <taxon>Insecta</taxon>
        <taxon>Pterygota</taxon>
        <taxon>Neoptera</taxon>
        <taxon>Paraneoptera</taxon>
        <taxon>Hemiptera</taxon>
        <taxon>Sternorrhyncha</taxon>
        <taxon>Aphidomorpha</taxon>
        <taxon>Aphidoidea</taxon>
        <taxon>Aphididae</taxon>
        <taxon>Macrosiphini</taxon>
        <taxon>Macrosiphum</taxon>
    </lineage>
</organism>
<sequence>MYQTEKLITEVQNYPCIWDTTSDEYMNEELKISAWLKVAEAVYNLEWETLGPLEKEEKAKELKNKKWKLVRDTYLKYISEEKNIRSGSKKIPYAYAHIMSFLNTTTNKRKTTDYFENVEDETGRHSSDDMDVDTPDTPANVPSTFTSLNQTQKKNKKYPITSCRSKLSDHLKKNQEITSNPDMSIVMSFLPYMKLLNEEQKLEFHLNSLQYLRLIIKNQNPPIQQNVLHEPQNLYPIPTALLNFNNYTMDQNSSSNLQYNFSPYLNAQPYP</sequence>
<name>A0AAV0Y9H8_9HEMI</name>
<dbReference type="InterPro" id="IPR039353">
    <property type="entry name" value="TF_Adf1"/>
</dbReference>
<gene>
    <name evidence="2" type="ORF">MEUPH1_LOCUS29917</name>
</gene>
<dbReference type="Proteomes" id="UP001160148">
    <property type="component" value="Unassembled WGS sequence"/>
</dbReference>
<protein>
    <recommendedName>
        <fullName evidence="1">MADF domain-containing protein</fullName>
    </recommendedName>
</protein>
<dbReference type="EMBL" id="CARXXK010001506">
    <property type="protein sequence ID" value="CAI6376563.1"/>
    <property type="molecule type" value="Genomic_DNA"/>
</dbReference>
<dbReference type="AlphaFoldDB" id="A0AAV0Y9H8"/>
<dbReference type="InterPro" id="IPR006578">
    <property type="entry name" value="MADF-dom"/>
</dbReference>
<accession>A0AAV0Y9H8</accession>
<dbReference type="PANTHER" id="PTHR12243">
    <property type="entry name" value="MADF DOMAIN TRANSCRIPTION FACTOR"/>
    <property type="match status" value="1"/>
</dbReference>
<dbReference type="PROSITE" id="PS51029">
    <property type="entry name" value="MADF"/>
    <property type="match status" value="1"/>
</dbReference>
<reference evidence="2 3" key="1">
    <citation type="submission" date="2023-01" db="EMBL/GenBank/DDBJ databases">
        <authorList>
            <person name="Whitehead M."/>
        </authorList>
    </citation>
    <scope>NUCLEOTIDE SEQUENCE [LARGE SCALE GENOMIC DNA]</scope>
</reference>
<comment type="caution">
    <text evidence="2">The sequence shown here is derived from an EMBL/GenBank/DDBJ whole genome shotgun (WGS) entry which is preliminary data.</text>
</comment>
<keyword evidence="3" id="KW-1185">Reference proteome</keyword>